<sequence>MYSNYPLTQKDFYFLQELPVKPTAKRF</sequence>
<protein>
    <submittedName>
        <fullName evidence="1">Uncharacterized protein</fullName>
    </submittedName>
</protein>
<proteinExistence type="predicted"/>
<keyword evidence="2" id="KW-1185">Reference proteome</keyword>
<comment type="caution">
    <text evidence="1">The sequence shown here is derived from an EMBL/GenBank/DDBJ whole genome shotgun (WGS) entry which is preliminary data.</text>
</comment>
<evidence type="ECO:0000313" key="2">
    <source>
        <dbReference type="Proteomes" id="UP000292052"/>
    </source>
</evidence>
<dbReference type="AlphaFoldDB" id="A0A482VQI9"/>
<organism evidence="1 2">
    <name type="scientific">Asbolus verrucosus</name>
    <name type="common">Desert ironclad beetle</name>
    <dbReference type="NCBI Taxonomy" id="1661398"/>
    <lineage>
        <taxon>Eukaryota</taxon>
        <taxon>Metazoa</taxon>
        <taxon>Ecdysozoa</taxon>
        <taxon>Arthropoda</taxon>
        <taxon>Hexapoda</taxon>
        <taxon>Insecta</taxon>
        <taxon>Pterygota</taxon>
        <taxon>Neoptera</taxon>
        <taxon>Endopterygota</taxon>
        <taxon>Coleoptera</taxon>
        <taxon>Polyphaga</taxon>
        <taxon>Cucujiformia</taxon>
        <taxon>Tenebrionidae</taxon>
        <taxon>Pimeliinae</taxon>
        <taxon>Asbolus</taxon>
    </lineage>
</organism>
<accession>A0A482VQI9</accession>
<gene>
    <name evidence="1" type="ORF">BDFB_001140</name>
</gene>
<evidence type="ECO:0000313" key="1">
    <source>
        <dbReference type="EMBL" id="RZC35182.1"/>
    </source>
</evidence>
<dbReference type="EMBL" id="QDEB01073392">
    <property type="protein sequence ID" value="RZC35182.1"/>
    <property type="molecule type" value="Genomic_DNA"/>
</dbReference>
<name>A0A482VQI9_ASBVE</name>
<reference evidence="1 2" key="1">
    <citation type="submission" date="2017-03" db="EMBL/GenBank/DDBJ databases">
        <title>Genome of the blue death feigning beetle - Asbolus verrucosus.</title>
        <authorList>
            <person name="Rider S.D."/>
        </authorList>
    </citation>
    <scope>NUCLEOTIDE SEQUENCE [LARGE SCALE GENOMIC DNA]</scope>
    <source>
        <strain evidence="1">Butters</strain>
        <tissue evidence="1">Head and leg muscle</tissue>
    </source>
</reference>
<dbReference type="Proteomes" id="UP000292052">
    <property type="component" value="Unassembled WGS sequence"/>
</dbReference>